<proteinExistence type="predicted"/>
<keyword evidence="2" id="KW-1185">Reference proteome</keyword>
<organism evidence="1 2">
    <name type="scientific">Helianthus annuus</name>
    <name type="common">Common sunflower</name>
    <dbReference type="NCBI Taxonomy" id="4232"/>
    <lineage>
        <taxon>Eukaryota</taxon>
        <taxon>Viridiplantae</taxon>
        <taxon>Streptophyta</taxon>
        <taxon>Embryophyta</taxon>
        <taxon>Tracheophyta</taxon>
        <taxon>Spermatophyta</taxon>
        <taxon>Magnoliopsida</taxon>
        <taxon>eudicotyledons</taxon>
        <taxon>Gunneridae</taxon>
        <taxon>Pentapetalae</taxon>
        <taxon>asterids</taxon>
        <taxon>campanulids</taxon>
        <taxon>Asterales</taxon>
        <taxon>Asteraceae</taxon>
        <taxon>Asteroideae</taxon>
        <taxon>Heliantheae alliance</taxon>
        <taxon>Heliantheae</taxon>
        <taxon>Helianthus</taxon>
    </lineage>
</organism>
<evidence type="ECO:0000313" key="2">
    <source>
        <dbReference type="Proteomes" id="UP000215914"/>
    </source>
</evidence>
<dbReference type="AlphaFoldDB" id="A0A9K3IS74"/>
<evidence type="ECO:0000313" key="1">
    <source>
        <dbReference type="EMBL" id="KAF5802065.1"/>
    </source>
</evidence>
<dbReference type="EMBL" id="MNCJ02000321">
    <property type="protein sequence ID" value="KAF5802065.1"/>
    <property type="molecule type" value="Genomic_DNA"/>
</dbReference>
<gene>
    <name evidence="1" type="ORF">HanXRQr2_Chr06g0255301</name>
</gene>
<dbReference type="SUPFAM" id="SSF54001">
    <property type="entry name" value="Cysteine proteinases"/>
    <property type="match status" value="1"/>
</dbReference>
<dbReference type="InterPro" id="IPR038765">
    <property type="entry name" value="Papain-like_cys_pep_sf"/>
</dbReference>
<reference evidence="1" key="2">
    <citation type="submission" date="2020-06" db="EMBL/GenBank/DDBJ databases">
        <title>Helianthus annuus Genome sequencing and assembly Release 2.</title>
        <authorList>
            <person name="Gouzy J."/>
            <person name="Langlade N."/>
            <person name="Munos S."/>
        </authorList>
    </citation>
    <scope>NUCLEOTIDE SEQUENCE</scope>
    <source>
        <tissue evidence="1">Leaves</tissue>
    </source>
</reference>
<dbReference type="Gramene" id="mRNA:HanXRQr2_Chr06g0255301">
    <property type="protein sequence ID" value="mRNA:HanXRQr2_Chr06g0255301"/>
    <property type="gene ID" value="HanXRQr2_Chr06g0255301"/>
</dbReference>
<dbReference type="Gene3D" id="3.40.395.10">
    <property type="entry name" value="Adenoviral Proteinase, Chain A"/>
    <property type="match status" value="1"/>
</dbReference>
<protein>
    <submittedName>
        <fullName evidence="1">Papain-like cysteine peptidase superfamily</fullName>
    </submittedName>
</protein>
<comment type="caution">
    <text evidence="1">The sequence shown here is derived from an EMBL/GenBank/DDBJ whole genome shotgun (WGS) entry which is preliminary data.</text>
</comment>
<accession>A0A9K3IS74</accession>
<dbReference type="Proteomes" id="UP000215914">
    <property type="component" value="Unassembled WGS sequence"/>
</dbReference>
<sequence length="188" mass="22362">MFSSALRVVLEEKEELMDLKEYGNLIFPILERGRYYLVCFDLKSLAITVINNMHPFESLVKVVDDDDFFLKLTLMKLKDVVVKYLKRVRHPRYYDIAARHPFRLEIGWATIGNYEDCGIYTMRHMETWMGIIEDRWEVGFPTDMAKAKMKIAQLRKKYAVKLITLEANKHRERILKEAYQYTGVNKKK</sequence>
<name>A0A9K3IS74_HELAN</name>
<reference evidence="1" key="1">
    <citation type="journal article" date="2017" name="Nature">
        <title>The sunflower genome provides insights into oil metabolism, flowering and Asterid evolution.</title>
        <authorList>
            <person name="Badouin H."/>
            <person name="Gouzy J."/>
            <person name="Grassa C.J."/>
            <person name="Murat F."/>
            <person name="Staton S.E."/>
            <person name="Cottret L."/>
            <person name="Lelandais-Briere C."/>
            <person name="Owens G.L."/>
            <person name="Carrere S."/>
            <person name="Mayjonade B."/>
            <person name="Legrand L."/>
            <person name="Gill N."/>
            <person name="Kane N.C."/>
            <person name="Bowers J.E."/>
            <person name="Hubner S."/>
            <person name="Bellec A."/>
            <person name="Berard A."/>
            <person name="Berges H."/>
            <person name="Blanchet N."/>
            <person name="Boniface M.C."/>
            <person name="Brunel D."/>
            <person name="Catrice O."/>
            <person name="Chaidir N."/>
            <person name="Claudel C."/>
            <person name="Donnadieu C."/>
            <person name="Faraut T."/>
            <person name="Fievet G."/>
            <person name="Helmstetter N."/>
            <person name="King M."/>
            <person name="Knapp S.J."/>
            <person name="Lai Z."/>
            <person name="Le Paslier M.C."/>
            <person name="Lippi Y."/>
            <person name="Lorenzon L."/>
            <person name="Mandel J.R."/>
            <person name="Marage G."/>
            <person name="Marchand G."/>
            <person name="Marquand E."/>
            <person name="Bret-Mestries E."/>
            <person name="Morien E."/>
            <person name="Nambeesan S."/>
            <person name="Nguyen T."/>
            <person name="Pegot-Espagnet P."/>
            <person name="Pouilly N."/>
            <person name="Raftis F."/>
            <person name="Sallet E."/>
            <person name="Schiex T."/>
            <person name="Thomas J."/>
            <person name="Vandecasteele C."/>
            <person name="Vares D."/>
            <person name="Vear F."/>
            <person name="Vautrin S."/>
            <person name="Crespi M."/>
            <person name="Mangin B."/>
            <person name="Burke J.M."/>
            <person name="Salse J."/>
            <person name="Munos S."/>
            <person name="Vincourt P."/>
            <person name="Rieseberg L.H."/>
            <person name="Langlade N.B."/>
        </authorList>
    </citation>
    <scope>NUCLEOTIDE SEQUENCE</scope>
    <source>
        <tissue evidence="1">Leaves</tissue>
    </source>
</reference>